<evidence type="ECO:0000256" key="2">
    <source>
        <dbReference type="ARBA" id="ARBA00008711"/>
    </source>
</evidence>
<dbReference type="InterPro" id="IPR001497">
    <property type="entry name" value="MethylDNA_cys_MeTrfase_AS"/>
</dbReference>
<keyword evidence="5 12" id="KW-0808">Transferase</keyword>
<keyword evidence="4 12" id="KW-0489">Methyltransferase</keyword>
<comment type="similarity">
    <text evidence="2">Belongs to the MGMT family.</text>
</comment>
<evidence type="ECO:0000256" key="3">
    <source>
        <dbReference type="ARBA" id="ARBA00011918"/>
    </source>
</evidence>
<dbReference type="Gene3D" id="1.10.10.10">
    <property type="entry name" value="Winged helix-like DNA-binding domain superfamily/Winged helix DNA-binding domain"/>
    <property type="match status" value="1"/>
</dbReference>
<evidence type="ECO:0000313" key="13">
    <source>
        <dbReference type="Proteomes" id="UP000295468"/>
    </source>
</evidence>
<comment type="catalytic activity">
    <reaction evidence="1">
        <text>a 4-O-methyl-thymidine in DNA + L-cysteinyl-[protein] = a thymidine in DNA + S-methyl-L-cysteinyl-[protein]</text>
        <dbReference type="Rhea" id="RHEA:53428"/>
        <dbReference type="Rhea" id="RHEA-COMP:10131"/>
        <dbReference type="Rhea" id="RHEA-COMP:10132"/>
        <dbReference type="Rhea" id="RHEA-COMP:13555"/>
        <dbReference type="Rhea" id="RHEA-COMP:13556"/>
        <dbReference type="ChEBI" id="CHEBI:29950"/>
        <dbReference type="ChEBI" id="CHEBI:82612"/>
        <dbReference type="ChEBI" id="CHEBI:137386"/>
        <dbReference type="ChEBI" id="CHEBI:137387"/>
        <dbReference type="EC" id="2.1.1.63"/>
    </reaction>
</comment>
<evidence type="ECO:0000256" key="4">
    <source>
        <dbReference type="ARBA" id="ARBA00022603"/>
    </source>
</evidence>
<dbReference type="Pfam" id="PF01035">
    <property type="entry name" value="DNA_binding_1"/>
    <property type="match status" value="1"/>
</dbReference>
<evidence type="ECO:0000313" key="12">
    <source>
        <dbReference type="EMBL" id="TDQ30956.1"/>
    </source>
</evidence>
<dbReference type="InterPro" id="IPR014048">
    <property type="entry name" value="MethylDNA_cys_MeTrfase_DNA-bd"/>
</dbReference>
<sequence length="275" mass="30638">MLDYQRVEKAIDYIRKNFRKQPSLDEVAEVVNLSPAHFQRLFTNWAGVSPKKFTQFLSLEYAKQLLGDKNMTLFDAADQAGLSGTGRLHDLFLKIEGMTPGEYRKGGSTLQIHYQFYETIFGKVLIASTGKGICQVLFTEYEESALKQLRKSFPKAQLEQKAESIHQEAISQFQGAPETATSLPLHLKGTPFQLKVWQALLRIPEGEVRTYSQVAAEIQMPKASRAVGSAIGSNPVGFLIPCHRVIQSTGALGGYRWGVNRKSAILGWEASKISN</sequence>
<organism evidence="12 13">
    <name type="scientific">Zeaxanthinibacter enoshimensis</name>
    <dbReference type="NCBI Taxonomy" id="392009"/>
    <lineage>
        <taxon>Bacteria</taxon>
        <taxon>Pseudomonadati</taxon>
        <taxon>Bacteroidota</taxon>
        <taxon>Flavobacteriia</taxon>
        <taxon>Flavobacteriales</taxon>
        <taxon>Flavobacteriaceae</taxon>
        <taxon>Zeaxanthinibacter</taxon>
    </lineage>
</organism>
<dbReference type="GO" id="GO:0006281">
    <property type="term" value="P:DNA repair"/>
    <property type="evidence" value="ECO:0007669"/>
    <property type="project" value="UniProtKB-KW"/>
</dbReference>
<dbReference type="CDD" id="cd06445">
    <property type="entry name" value="ATase"/>
    <property type="match status" value="1"/>
</dbReference>
<protein>
    <recommendedName>
        <fullName evidence="3">methylated-DNA--[protein]-cysteine S-methyltransferase</fullName>
        <ecNumber evidence="3">2.1.1.63</ecNumber>
    </recommendedName>
</protein>
<accession>A0A4R6TJF6</accession>
<evidence type="ECO:0000256" key="6">
    <source>
        <dbReference type="ARBA" id="ARBA00022763"/>
    </source>
</evidence>
<dbReference type="PROSITE" id="PS01124">
    <property type="entry name" value="HTH_ARAC_FAMILY_2"/>
    <property type="match status" value="1"/>
</dbReference>
<comment type="caution">
    <text evidence="12">The sequence shown here is derived from an EMBL/GenBank/DDBJ whole genome shotgun (WGS) entry which is preliminary data.</text>
</comment>
<dbReference type="EMBL" id="SNYI01000002">
    <property type="protein sequence ID" value="TDQ30956.1"/>
    <property type="molecule type" value="Genomic_DNA"/>
</dbReference>
<dbReference type="SMART" id="SM00342">
    <property type="entry name" value="HTH_ARAC"/>
    <property type="match status" value="1"/>
</dbReference>
<dbReference type="GO" id="GO:0043565">
    <property type="term" value="F:sequence-specific DNA binding"/>
    <property type="evidence" value="ECO:0007669"/>
    <property type="project" value="InterPro"/>
</dbReference>
<keyword evidence="8" id="KW-0804">Transcription</keyword>
<dbReference type="Proteomes" id="UP000295468">
    <property type="component" value="Unassembled WGS sequence"/>
</dbReference>
<name>A0A4R6TJF6_9FLAO</name>
<dbReference type="GO" id="GO:0032259">
    <property type="term" value="P:methylation"/>
    <property type="evidence" value="ECO:0007669"/>
    <property type="project" value="UniProtKB-KW"/>
</dbReference>
<comment type="catalytic activity">
    <reaction evidence="10">
        <text>a 6-O-methyl-2'-deoxyguanosine in DNA + L-cysteinyl-[protein] = S-methyl-L-cysteinyl-[protein] + a 2'-deoxyguanosine in DNA</text>
        <dbReference type="Rhea" id="RHEA:24000"/>
        <dbReference type="Rhea" id="RHEA-COMP:10131"/>
        <dbReference type="Rhea" id="RHEA-COMP:10132"/>
        <dbReference type="Rhea" id="RHEA-COMP:11367"/>
        <dbReference type="Rhea" id="RHEA-COMP:11368"/>
        <dbReference type="ChEBI" id="CHEBI:29950"/>
        <dbReference type="ChEBI" id="CHEBI:82612"/>
        <dbReference type="ChEBI" id="CHEBI:85445"/>
        <dbReference type="ChEBI" id="CHEBI:85448"/>
        <dbReference type="EC" id="2.1.1.63"/>
    </reaction>
</comment>
<evidence type="ECO:0000256" key="5">
    <source>
        <dbReference type="ARBA" id="ARBA00022679"/>
    </source>
</evidence>
<keyword evidence="7" id="KW-0805">Transcription regulation</keyword>
<dbReference type="Pfam" id="PF12833">
    <property type="entry name" value="HTH_18"/>
    <property type="match status" value="1"/>
</dbReference>
<dbReference type="InterPro" id="IPR036631">
    <property type="entry name" value="MGMT_N_sf"/>
</dbReference>
<dbReference type="EC" id="2.1.1.63" evidence="3"/>
<dbReference type="NCBIfam" id="TIGR00589">
    <property type="entry name" value="ogt"/>
    <property type="match status" value="1"/>
</dbReference>
<evidence type="ECO:0000256" key="10">
    <source>
        <dbReference type="ARBA" id="ARBA00049348"/>
    </source>
</evidence>
<keyword evidence="13" id="KW-1185">Reference proteome</keyword>
<dbReference type="PANTHER" id="PTHR10815">
    <property type="entry name" value="METHYLATED-DNA--PROTEIN-CYSTEINE METHYLTRANSFERASE"/>
    <property type="match status" value="1"/>
</dbReference>
<keyword evidence="9" id="KW-0234">DNA repair</keyword>
<dbReference type="InterPro" id="IPR009057">
    <property type="entry name" value="Homeodomain-like_sf"/>
</dbReference>
<dbReference type="InterPro" id="IPR008332">
    <property type="entry name" value="MethylG_MeTrfase_N"/>
</dbReference>
<dbReference type="InterPro" id="IPR036217">
    <property type="entry name" value="MethylDNA_cys_MeTrfase_DNAb"/>
</dbReference>
<dbReference type="GO" id="GO:0003700">
    <property type="term" value="F:DNA-binding transcription factor activity"/>
    <property type="evidence" value="ECO:0007669"/>
    <property type="project" value="InterPro"/>
</dbReference>
<dbReference type="InterPro" id="IPR018060">
    <property type="entry name" value="HTH_AraC"/>
</dbReference>
<keyword evidence="6" id="KW-0227">DNA damage</keyword>
<dbReference type="PANTHER" id="PTHR10815:SF13">
    <property type="entry name" value="METHYLATED-DNA--PROTEIN-CYSTEINE METHYLTRANSFERASE"/>
    <property type="match status" value="1"/>
</dbReference>
<dbReference type="PROSITE" id="PS00374">
    <property type="entry name" value="MGMT"/>
    <property type="match status" value="1"/>
</dbReference>
<dbReference type="GO" id="GO:0003908">
    <property type="term" value="F:methylated-DNA-[protein]-cysteine S-methyltransferase activity"/>
    <property type="evidence" value="ECO:0007669"/>
    <property type="project" value="UniProtKB-EC"/>
</dbReference>
<dbReference type="Pfam" id="PF02870">
    <property type="entry name" value="Methyltransf_1N"/>
    <property type="match status" value="1"/>
</dbReference>
<evidence type="ECO:0000256" key="7">
    <source>
        <dbReference type="ARBA" id="ARBA00023015"/>
    </source>
</evidence>
<feature type="domain" description="HTH araC/xylS-type" evidence="11">
    <location>
        <begin position="8"/>
        <end position="106"/>
    </location>
</feature>
<dbReference type="SUPFAM" id="SSF53155">
    <property type="entry name" value="Methylated DNA-protein cysteine methyltransferase domain"/>
    <property type="match status" value="1"/>
</dbReference>
<evidence type="ECO:0000256" key="1">
    <source>
        <dbReference type="ARBA" id="ARBA00001286"/>
    </source>
</evidence>
<dbReference type="InterPro" id="IPR036388">
    <property type="entry name" value="WH-like_DNA-bd_sf"/>
</dbReference>
<proteinExistence type="inferred from homology"/>
<evidence type="ECO:0000259" key="11">
    <source>
        <dbReference type="PROSITE" id="PS01124"/>
    </source>
</evidence>
<dbReference type="SUPFAM" id="SSF46689">
    <property type="entry name" value="Homeodomain-like"/>
    <property type="match status" value="2"/>
</dbReference>
<reference evidence="12 13" key="1">
    <citation type="submission" date="2019-03" db="EMBL/GenBank/DDBJ databases">
        <title>Genomic Encyclopedia of Archaeal and Bacterial Type Strains, Phase II (KMG-II): from individual species to whole genera.</title>
        <authorList>
            <person name="Goeker M."/>
        </authorList>
    </citation>
    <scope>NUCLEOTIDE SEQUENCE [LARGE SCALE GENOMIC DNA]</scope>
    <source>
        <strain evidence="12 13">DSM 18435</strain>
    </source>
</reference>
<dbReference type="AlphaFoldDB" id="A0A4R6TJF6"/>
<dbReference type="Gene3D" id="3.30.160.70">
    <property type="entry name" value="Methylated DNA-protein cysteine methyltransferase domain"/>
    <property type="match status" value="1"/>
</dbReference>
<dbReference type="Gene3D" id="1.10.10.60">
    <property type="entry name" value="Homeodomain-like"/>
    <property type="match status" value="2"/>
</dbReference>
<dbReference type="SUPFAM" id="SSF46767">
    <property type="entry name" value="Methylated DNA-protein cysteine methyltransferase, C-terminal domain"/>
    <property type="match status" value="1"/>
</dbReference>
<evidence type="ECO:0000256" key="8">
    <source>
        <dbReference type="ARBA" id="ARBA00023163"/>
    </source>
</evidence>
<dbReference type="FunFam" id="1.10.10.10:FF:000214">
    <property type="entry name" value="Methylated-DNA--protein-cysteine methyltransferase"/>
    <property type="match status" value="1"/>
</dbReference>
<gene>
    <name evidence="12" type="ORF">CLV82_1654</name>
</gene>
<evidence type="ECO:0000256" key="9">
    <source>
        <dbReference type="ARBA" id="ARBA00023204"/>
    </source>
</evidence>